<dbReference type="GO" id="GO:0006915">
    <property type="term" value="P:apoptotic process"/>
    <property type="evidence" value="ECO:0000318"/>
    <property type="project" value="GO_Central"/>
</dbReference>
<keyword evidence="8" id="KW-0865">Zymogen</keyword>
<keyword evidence="4" id="KW-0645">Protease</keyword>
<evidence type="ECO:0000256" key="6">
    <source>
        <dbReference type="ARBA" id="ARBA00022750"/>
    </source>
</evidence>
<dbReference type="GO" id="GO:0005764">
    <property type="term" value="C:lysosome"/>
    <property type="evidence" value="ECO:0000318"/>
    <property type="project" value="GO_Central"/>
</dbReference>
<keyword evidence="12" id="KW-1185">Reference proteome</keyword>
<evidence type="ECO:0000256" key="9">
    <source>
        <dbReference type="ARBA" id="ARBA00023157"/>
    </source>
</evidence>
<keyword evidence="10" id="KW-0325">Glycoprotein</keyword>
<reference evidence="11" key="2">
    <citation type="submission" date="2022-06" db="UniProtKB">
        <authorList>
            <consortium name="EnsemblMetazoa"/>
        </authorList>
    </citation>
    <scope>IDENTIFICATION</scope>
    <source>
        <strain evidence="11">PS312</strain>
    </source>
</reference>
<name>A0A454XWI0_PRIPA</name>
<dbReference type="SUPFAM" id="SSF50630">
    <property type="entry name" value="Acid proteases"/>
    <property type="match status" value="1"/>
</dbReference>
<comment type="similarity">
    <text evidence="2">Belongs to the peptidase A1 family.</text>
</comment>
<keyword evidence="3" id="KW-0964">Secreted</keyword>
<dbReference type="GO" id="GO:0004190">
    <property type="term" value="F:aspartic-type endopeptidase activity"/>
    <property type="evidence" value="ECO:0000318"/>
    <property type="project" value="GO_Central"/>
</dbReference>
<evidence type="ECO:0000256" key="3">
    <source>
        <dbReference type="ARBA" id="ARBA00022525"/>
    </source>
</evidence>
<reference evidence="12" key="1">
    <citation type="journal article" date="2008" name="Nat. Genet.">
        <title>The Pristionchus pacificus genome provides a unique perspective on nematode lifestyle and parasitism.</title>
        <authorList>
            <person name="Dieterich C."/>
            <person name="Clifton S.W."/>
            <person name="Schuster L.N."/>
            <person name="Chinwalla A."/>
            <person name="Delehaunty K."/>
            <person name="Dinkelacker I."/>
            <person name="Fulton L."/>
            <person name="Fulton R."/>
            <person name="Godfrey J."/>
            <person name="Minx P."/>
            <person name="Mitreva M."/>
            <person name="Roeseler W."/>
            <person name="Tian H."/>
            <person name="Witte H."/>
            <person name="Yang S.P."/>
            <person name="Wilson R.K."/>
            <person name="Sommer R.J."/>
        </authorList>
    </citation>
    <scope>NUCLEOTIDE SEQUENCE [LARGE SCALE GENOMIC DNA]</scope>
    <source>
        <strain evidence="12">PS312</strain>
    </source>
</reference>
<evidence type="ECO:0000256" key="1">
    <source>
        <dbReference type="ARBA" id="ARBA00004613"/>
    </source>
</evidence>
<evidence type="ECO:0000313" key="12">
    <source>
        <dbReference type="Proteomes" id="UP000005239"/>
    </source>
</evidence>
<dbReference type="Pfam" id="PF00026">
    <property type="entry name" value="Asp"/>
    <property type="match status" value="1"/>
</dbReference>
<dbReference type="AlphaFoldDB" id="A0A454XWI0"/>
<keyword evidence="6" id="KW-0064">Aspartyl protease</keyword>
<sequence length="334" mass="37122">MRIIVLFIALLGIALAQVYRIQLTKQGWAVFQHKLRIYKHEFAVIQDSLRKVLTRSGHWEEYAASKRQLRSAGTSLAEGAYTQKVSDYYDAEYVGDIAIGTPGQPFKFGPNEAFTSALTATSMTGIFTNDTIDGILGLAFQSIAVDNVKPPFIEAIDQKLVQQPLFTVFLARDGPTTNAAGGVYTYGAIDTLNCASQYTAYVPLSSATYYQFRLDAVYMGTYRNEKAWQAISDTGSSLIGAPPDMVQYVASMLLAKYDPTSGLYIIPCEATFADLALMIGGRQYDVGPENMRFYVRVFYCPSFILGDPFIREYCQVYDVGNKRMGFVLAKQQFS</sequence>
<proteinExistence type="inferred from homology"/>
<dbReference type="EnsemblMetazoa" id="PPA03659.1">
    <property type="protein sequence ID" value="PPA03659.1"/>
    <property type="gene ID" value="WBGene00093213"/>
</dbReference>
<dbReference type="InterPro" id="IPR034164">
    <property type="entry name" value="Pepsin-like_dom"/>
</dbReference>
<evidence type="ECO:0000256" key="10">
    <source>
        <dbReference type="ARBA" id="ARBA00023180"/>
    </source>
</evidence>
<dbReference type="InterPro" id="IPR033121">
    <property type="entry name" value="PEPTIDASE_A1"/>
</dbReference>
<evidence type="ECO:0000313" key="11">
    <source>
        <dbReference type="EnsemblMetazoa" id="PPA03659.1"/>
    </source>
</evidence>
<organism evidence="11 12">
    <name type="scientific">Pristionchus pacificus</name>
    <name type="common">Parasitic nematode worm</name>
    <dbReference type="NCBI Taxonomy" id="54126"/>
    <lineage>
        <taxon>Eukaryota</taxon>
        <taxon>Metazoa</taxon>
        <taxon>Ecdysozoa</taxon>
        <taxon>Nematoda</taxon>
        <taxon>Chromadorea</taxon>
        <taxon>Rhabditida</taxon>
        <taxon>Rhabditina</taxon>
        <taxon>Diplogasteromorpha</taxon>
        <taxon>Diplogasteroidea</taxon>
        <taxon>Neodiplogasteridae</taxon>
        <taxon>Pristionchus</taxon>
    </lineage>
</organism>
<protein>
    <submittedName>
        <fullName evidence="11">Peptidase A1 domain-containing protein</fullName>
    </submittedName>
</protein>
<dbReference type="Gene3D" id="2.40.70.10">
    <property type="entry name" value="Acid Proteases"/>
    <property type="match status" value="2"/>
</dbReference>
<dbReference type="OrthoDB" id="5839471at2759"/>
<dbReference type="PANTHER" id="PTHR47966">
    <property type="entry name" value="BETA-SITE APP-CLEAVING ENZYME, ISOFORM A-RELATED"/>
    <property type="match status" value="1"/>
</dbReference>
<evidence type="ECO:0000256" key="7">
    <source>
        <dbReference type="ARBA" id="ARBA00022801"/>
    </source>
</evidence>
<gene>
    <name evidence="11" type="primary">WBGene00093213</name>
</gene>
<dbReference type="GO" id="GO:0006508">
    <property type="term" value="P:proteolysis"/>
    <property type="evidence" value="ECO:0000318"/>
    <property type="project" value="GO_Central"/>
</dbReference>
<accession>A0A454XWI0</accession>
<dbReference type="OMA" id="LNCASQY"/>
<comment type="subcellular location">
    <subcellularLocation>
        <location evidence="1">Secreted</location>
    </subcellularLocation>
</comment>
<evidence type="ECO:0000256" key="2">
    <source>
        <dbReference type="ARBA" id="ARBA00007447"/>
    </source>
</evidence>
<evidence type="ECO:0000256" key="4">
    <source>
        <dbReference type="ARBA" id="ARBA00022670"/>
    </source>
</evidence>
<evidence type="ECO:0000256" key="5">
    <source>
        <dbReference type="ARBA" id="ARBA00022729"/>
    </source>
</evidence>
<dbReference type="InterPro" id="IPR001461">
    <property type="entry name" value="Aspartic_peptidase_A1"/>
</dbReference>
<dbReference type="InterPro" id="IPR021109">
    <property type="entry name" value="Peptidase_aspartic_dom_sf"/>
</dbReference>
<dbReference type="PROSITE" id="PS51767">
    <property type="entry name" value="PEPTIDASE_A1"/>
    <property type="match status" value="1"/>
</dbReference>
<keyword evidence="7" id="KW-0378">Hydrolase</keyword>
<keyword evidence="9" id="KW-1015">Disulfide bond</keyword>
<dbReference type="FunFam" id="2.40.70.10:FF:000058">
    <property type="entry name" value="ASpartyl Protease"/>
    <property type="match status" value="1"/>
</dbReference>
<keyword evidence="5" id="KW-0732">Signal</keyword>
<evidence type="ECO:0000256" key="8">
    <source>
        <dbReference type="ARBA" id="ARBA00023145"/>
    </source>
</evidence>
<dbReference type="GO" id="GO:0005576">
    <property type="term" value="C:extracellular region"/>
    <property type="evidence" value="ECO:0007669"/>
    <property type="project" value="UniProtKB-SubCell"/>
</dbReference>
<dbReference type="CDD" id="cd05471">
    <property type="entry name" value="pepsin_like"/>
    <property type="match status" value="1"/>
</dbReference>
<accession>A0A8R1Y6I9</accession>
<dbReference type="Proteomes" id="UP000005239">
    <property type="component" value="Unassembled WGS sequence"/>
</dbReference>
<dbReference type="PRINTS" id="PR00792">
    <property type="entry name" value="PEPSIN"/>
</dbReference>
<dbReference type="PANTHER" id="PTHR47966:SF45">
    <property type="entry name" value="PEPTIDASE A1 DOMAIN-CONTAINING PROTEIN"/>
    <property type="match status" value="1"/>
</dbReference>